<organism evidence="1 2">
    <name type="scientific">Leptosia nina</name>
    <dbReference type="NCBI Taxonomy" id="320188"/>
    <lineage>
        <taxon>Eukaryota</taxon>
        <taxon>Metazoa</taxon>
        <taxon>Ecdysozoa</taxon>
        <taxon>Arthropoda</taxon>
        <taxon>Hexapoda</taxon>
        <taxon>Insecta</taxon>
        <taxon>Pterygota</taxon>
        <taxon>Neoptera</taxon>
        <taxon>Endopterygota</taxon>
        <taxon>Lepidoptera</taxon>
        <taxon>Glossata</taxon>
        <taxon>Ditrysia</taxon>
        <taxon>Papilionoidea</taxon>
        <taxon>Pieridae</taxon>
        <taxon>Pierinae</taxon>
        <taxon>Leptosia</taxon>
    </lineage>
</organism>
<dbReference type="Proteomes" id="UP001497472">
    <property type="component" value="Unassembled WGS sequence"/>
</dbReference>
<accession>A0AAV1J4D7</accession>
<proteinExistence type="predicted"/>
<comment type="caution">
    <text evidence="1">The sequence shown here is derived from an EMBL/GenBank/DDBJ whole genome shotgun (WGS) entry which is preliminary data.</text>
</comment>
<name>A0AAV1J4D7_9NEOP</name>
<sequence length="108" mass="12210">MSSLRGTKESSDKFVSVASLSCPDSATFKWGVVQDKSGLAIRCHATLRHPLFCHMQTITALKVCRECYPLMNWRVEVRCGYTRKARLAAEERREDSMASRVSHSFPSL</sequence>
<reference evidence="1 2" key="1">
    <citation type="submission" date="2023-11" db="EMBL/GenBank/DDBJ databases">
        <authorList>
            <person name="Okamura Y."/>
        </authorList>
    </citation>
    <scope>NUCLEOTIDE SEQUENCE [LARGE SCALE GENOMIC DNA]</scope>
</reference>
<evidence type="ECO:0000313" key="2">
    <source>
        <dbReference type="Proteomes" id="UP001497472"/>
    </source>
</evidence>
<evidence type="ECO:0000313" key="1">
    <source>
        <dbReference type="EMBL" id="CAK1542830.1"/>
    </source>
</evidence>
<dbReference type="AlphaFoldDB" id="A0AAV1J4D7"/>
<gene>
    <name evidence="1" type="ORF">LNINA_LOCUS2683</name>
</gene>
<protein>
    <submittedName>
        <fullName evidence="1">Uncharacterized protein</fullName>
    </submittedName>
</protein>
<keyword evidence="2" id="KW-1185">Reference proteome</keyword>
<dbReference type="EMBL" id="CAVLEF010000003">
    <property type="protein sequence ID" value="CAK1542830.1"/>
    <property type="molecule type" value="Genomic_DNA"/>
</dbReference>